<proteinExistence type="predicted"/>
<dbReference type="AlphaFoldDB" id="A0A0F9UJ99"/>
<comment type="caution">
    <text evidence="3">The sequence shown here is derived from an EMBL/GenBank/DDBJ whole genome shotgun (WGS) entry which is preliminary data.</text>
</comment>
<feature type="region of interest" description="Disordered" evidence="1">
    <location>
        <begin position="70"/>
        <end position="104"/>
    </location>
</feature>
<gene>
    <name evidence="3" type="ORF">LCGC14_0214170</name>
</gene>
<evidence type="ECO:0000313" key="3">
    <source>
        <dbReference type="EMBL" id="KKN91749.1"/>
    </source>
</evidence>
<feature type="transmembrane region" description="Helical" evidence="2">
    <location>
        <begin position="21"/>
        <end position="41"/>
    </location>
</feature>
<protein>
    <submittedName>
        <fullName evidence="3">Uncharacterized protein</fullName>
    </submittedName>
</protein>
<feature type="compositionally biased region" description="Basic and acidic residues" evidence="1">
    <location>
        <begin position="70"/>
        <end position="97"/>
    </location>
</feature>
<dbReference type="EMBL" id="LAZR01000100">
    <property type="protein sequence ID" value="KKN91749.1"/>
    <property type="molecule type" value="Genomic_DNA"/>
</dbReference>
<keyword evidence="2" id="KW-1133">Transmembrane helix</keyword>
<sequence length="116" mass="13478">MTNFTNSKISLEKSWKFTPQVLILIVLGIIVILGILILIWLKKEAPPPEVPSPKEETITEQQLKEIEELREKAGTKPSTEEEMKTQFEEIEKAREKPPVLSEEEIQRQLEELNKLR</sequence>
<keyword evidence="2" id="KW-0812">Transmembrane</keyword>
<keyword evidence="2" id="KW-0472">Membrane</keyword>
<evidence type="ECO:0000256" key="1">
    <source>
        <dbReference type="SAM" id="MobiDB-lite"/>
    </source>
</evidence>
<organism evidence="3">
    <name type="scientific">marine sediment metagenome</name>
    <dbReference type="NCBI Taxonomy" id="412755"/>
    <lineage>
        <taxon>unclassified sequences</taxon>
        <taxon>metagenomes</taxon>
        <taxon>ecological metagenomes</taxon>
    </lineage>
</organism>
<accession>A0A0F9UJ99</accession>
<evidence type="ECO:0000256" key="2">
    <source>
        <dbReference type="SAM" id="Phobius"/>
    </source>
</evidence>
<name>A0A0F9UJ99_9ZZZZ</name>
<reference evidence="3" key="1">
    <citation type="journal article" date="2015" name="Nature">
        <title>Complex archaea that bridge the gap between prokaryotes and eukaryotes.</title>
        <authorList>
            <person name="Spang A."/>
            <person name="Saw J.H."/>
            <person name="Jorgensen S.L."/>
            <person name="Zaremba-Niedzwiedzka K."/>
            <person name="Martijn J."/>
            <person name="Lind A.E."/>
            <person name="van Eijk R."/>
            <person name="Schleper C."/>
            <person name="Guy L."/>
            <person name="Ettema T.J."/>
        </authorList>
    </citation>
    <scope>NUCLEOTIDE SEQUENCE</scope>
</reference>